<keyword evidence="3" id="KW-1185">Reference proteome</keyword>
<evidence type="ECO:0000313" key="2">
    <source>
        <dbReference type="EMBL" id="ORC31198.1"/>
    </source>
</evidence>
<dbReference type="Proteomes" id="UP000192343">
    <property type="component" value="Unassembled WGS sequence"/>
</dbReference>
<evidence type="ECO:0000313" key="3">
    <source>
        <dbReference type="Proteomes" id="UP000192343"/>
    </source>
</evidence>
<reference evidence="2 3" key="1">
    <citation type="submission" date="2017-03" db="EMBL/GenBank/DDBJ databases">
        <title>Draft Genome sequence of Marispirochaeta sp. strain JC444.</title>
        <authorList>
            <person name="Shivani Y."/>
            <person name="Subhash Y."/>
            <person name="Sasikala C."/>
            <person name="Ramana C."/>
        </authorList>
    </citation>
    <scope>NUCLEOTIDE SEQUENCE [LARGE SCALE GENOMIC DNA]</scope>
    <source>
        <strain evidence="2 3">JC444</strain>
    </source>
</reference>
<organism evidence="2 3">
    <name type="scientific">Marispirochaeta aestuarii</name>
    <dbReference type="NCBI Taxonomy" id="1963862"/>
    <lineage>
        <taxon>Bacteria</taxon>
        <taxon>Pseudomonadati</taxon>
        <taxon>Spirochaetota</taxon>
        <taxon>Spirochaetia</taxon>
        <taxon>Spirochaetales</taxon>
        <taxon>Spirochaetaceae</taxon>
        <taxon>Marispirochaeta</taxon>
    </lineage>
</organism>
<proteinExistence type="predicted"/>
<evidence type="ECO:0000256" key="1">
    <source>
        <dbReference type="SAM" id="MobiDB-lite"/>
    </source>
</evidence>
<dbReference type="AlphaFoldDB" id="A0A1Y1RTU0"/>
<dbReference type="RefSeq" id="WP_083052687.1">
    <property type="nucleotide sequence ID" value="NZ_MWQY01000025.1"/>
</dbReference>
<dbReference type="OrthoDB" id="9778629at2"/>
<gene>
    <name evidence="2" type="ORF">B4O97_16930</name>
</gene>
<sequence>MKNRFPFTCGICIRPSHSCQNADREVIEYLQKRLAREGFLFFWSLPRNIHVPGSEERNLISQGKYALPHALLRRDEIEEELLLPRSRQNDALLEYLFPPCPAPFRKDLRSIYLKRGRLFLEDRNRLLYFDSRRTIRFPLLHMVGTEEYPSLKRRMKQVKRLVQTERIPAIIVLDAGSTKDAEAAVSLLVRLRRKFRCDVLELEDLLDMAGSTRESAAAPEEILLSKSPNPPLPADPLSRSRREIAWDKPKETRFLLLSRAFETDNDEEKRECGSLPVPERGLIAHMPGEVEMDEEDVAASFSQGELAGFSRGGTAGLIHAPSASWIETSGNLVRSRRIGSFSFQNSSIRGLRDSSVFESEEFLEPGRLVRDYFFAAGDPRLCISFFLFFPRCRPGVEIRSYGVCEIPFRSARGYPVVEVRYPDEGASPVPLDSVSAGLLHGTTFSFKDETTALSLVFADHQAKVRELPFKVSDGELCINPGGSYLGFPGEKVEGLGERFSIVLSLDPLSPENPPLHSLAPLLPHLESHQICRETRQEEVHSG</sequence>
<protein>
    <submittedName>
        <fullName evidence="2">Uncharacterized protein</fullName>
    </submittedName>
</protein>
<dbReference type="EMBL" id="MWQY01000025">
    <property type="protein sequence ID" value="ORC31198.1"/>
    <property type="molecule type" value="Genomic_DNA"/>
</dbReference>
<accession>A0A1Y1RTU0</accession>
<comment type="caution">
    <text evidence="2">The sequence shown here is derived from an EMBL/GenBank/DDBJ whole genome shotgun (WGS) entry which is preliminary data.</text>
</comment>
<name>A0A1Y1RTU0_9SPIO</name>
<feature type="region of interest" description="Disordered" evidence="1">
    <location>
        <begin position="217"/>
        <end position="237"/>
    </location>
</feature>